<keyword evidence="2" id="KW-1185">Reference proteome</keyword>
<evidence type="ECO:0000313" key="1">
    <source>
        <dbReference type="EMBL" id="GBP34325.1"/>
    </source>
</evidence>
<dbReference type="EMBL" id="BGZK01000287">
    <property type="protein sequence ID" value="GBP34325.1"/>
    <property type="molecule type" value="Genomic_DNA"/>
</dbReference>
<accession>A0A4C1V9D5</accession>
<dbReference type="Proteomes" id="UP000299102">
    <property type="component" value="Unassembled WGS sequence"/>
</dbReference>
<proteinExistence type="predicted"/>
<dbReference type="AlphaFoldDB" id="A0A4C1V9D5"/>
<gene>
    <name evidence="1" type="ORF">EVAR_7376_1</name>
</gene>
<sequence>MCLSVCGAVAISGSHGVSACLFKTATSGATCGAPAAARLAVGAWTRLGRESRIYIPRWWSSGKVPILEPREVDLEHPPVAQGAHRPEFLFLN</sequence>
<evidence type="ECO:0000313" key="2">
    <source>
        <dbReference type="Proteomes" id="UP000299102"/>
    </source>
</evidence>
<organism evidence="1 2">
    <name type="scientific">Eumeta variegata</name>
    <name type="common">Bagworm moth</name>
    <name type="synonym">Eumeta japonica</name>
    <dbReference type="NCBI Taxonomy" id="151549"/>
    <lineage>
        <taxon>Eukaryota</taxon>
        <taxon>Metazoa</taxon>
        <taxon>Ecdysozoa</taxon>
        <taxon>Arthropoda</taxon>
        <taxon>Hexapoda</taxon>
        <taxon>Insecta</taxon>
        <taxon>Pterygota</taxon>
        <taxon>Neoptera</taxon>
        <taxon>Endopterygota</taxon>
        <taxon>Lepidoptera</taxon>
        <taxon>Glossata</taxon>
        <taxon>Ditrysia</taxon>
        <taxon>Tineoidea</taxon>
        <taxon>Psychidae</taxon>
        <taxon>Oiketicinae</taxon>
        <taxon>Eumeta</taxon>
    </lineage>
</organism>
<comment type="caution">
    <text evidence="1">The sequence shown here is derived from an EMBL/GenBank/DDBJ whole genome shotgun (WGS) entry which is preliminary data.</text>
</comment>
<name>A0A4C1V9D5_EUMVA</name>
<protein>
    <submittedName>
        <fullName evidence="1">Uncharacterized protein</fullName>
    </submittedName>
</protein>
<reference evidence="1 2" key="1">
    <citation type="journal article" date="2019" name="Commun. Biol.">
        <title>The bagworm genome reveals a unique fibroin gene that provides high tensile strength.</title>
        <authorList>
            <person name="Kono N."/>
            <person name="Nakamura H."/>
            <person name="Ohtoshi R."/>
            <person name="Tomita M."/>
            <person name="Numata K."/>
            <person name="Arakawa K."/>
        </authorList>
    </citation>
    <scope>NUCLEOTIDE SEQUENCE [LARGE SCALE GENOMIC DNA]</scope>
</reference>